<dbReference type="EMBL" id="CP111016">
    <property type="protein sequence ID" value="WAR05629.1"/>
    <property type="molecule type" value="Genomic_DNA"/>
</dbReference>
<protein>
    <submittedName>
        <fullName evidence="1">Uncharacterized protein</fullName>
    </submittedName>
</protein>
<evidence type="ECO:0000313" key="1">
    <source>
        <dbReference type="EMBL" id="WAR05629.1"/>
    </source>
</evidence>
<proteinExistence type="predicted"/>
<gene>
    <name evidence="1" type="ORF">MAR_020998</name>
</gene>
<keyword evidence="2" id="KW-1185">Reference proteome</keyword>
<name>A0ABY7EB35_MYAAR</name>
<organism evidence="1 2">
    <name type="scientific">Mya arenaria</name>
    <name type="common">Soft-shell clam</name>
    <dbReference type="NCBI Taxonomy" id="6604"/>
    <lineage>
        <taxon>Eukaryota</taxon>
        <taxon>Metazoa</taxon>
        <taxon>Spiralia</taxon>
        <taxon>Lophotrochozoa</taxon>
        <taxon>Mollusca</taxon>
        <taxon>Bivalvia</taxon>
        <taxon>Autobranchia</taxon>
        <taxon>Heteroconchia</taxon>
        <taxon>Euheterodonta</taxon>
        <taxon>Imparidentia</taxon>
        <taxon>Neoheterodontei</taxon>
        <taxon>Myida</taxon>
        <taxon>Myoidea</taxon>
        <taxon>Myidae</taxon>
        <taxon>Mya</taxon>
    </lineage>
</organism>
<reference evidence="1" key="1">
    <citation type="submission" date="2022-11" db="EMBL/GenBank/DDBJ databases">
        <title>Centuries of genome instability and evolution in soft-shell clam transmissible cancer (bioRxiv).</title>
        <authorList>
            <person name="Hart S.F.M."/>
            <person name="Yonemitsu M.A."/>
            <person name="Giersch R.M."/>
            <person name="Beal B.F."/>
            <person name="Arriagada G."/>
            <person name="Davis B.W."/>
            <person name="Ostrander E.A."/>
            <person name="Goff S.P."/>
            <person name="Metzger M.J."/>
        </authorList>
    </citation>
    <scope>NUCLEOTIDE SEQUENCE</scope>
    <source>
        <strain evidence="1">MELC-2E11</strain>
        <tissue evidence="1">Siphon/mantle</tissue>
    </source>
</reference>
<sequence length="79" mass="9063">MENDEVTIYMRNDLIIVKIWGNLKLSKLARFLIAAKKDDPELQCLDDVIDPTKFKCSVDTVKMKTIFEIPCLLSKLDSS</sequence>
<evidence type="ECO:0000313" key="2">
    <source>
        <dbReference type="Proteomes" id="UP001164746"/>
    </source>
</evidence>
<dbReference type="Proteomes" id="UP001164746">
    <property type="component" value="Chromosome 5"/>
</dbReference>
<accession>A0ABY7EB35</accession>